<dbReference type="Proteomes" id="UP001283361">
    <property type="component" value="Unassembled WGS sequence"/>
</dbReference>
<organism evidence="1 2">
    <name type="scientific">Elysia crispata</name>
    <name type="common">lettuce slug</name>
    <dbReference type="NCBI Taxonomy" id="231223"/>
    <lineage>
        <taxon>Eukaryota</taxon>
        <taxon>Metazoa</taxon>
        <taxon>Spiralia</taxon>
        <taxon>Lophotrochozoa</taxon>
        <taxon>Mollusca</taxon>
        <taxon>Gastropoda</taxon>
        <taxon>Heterobranchia</taxon>
        <taxon>Euthyneura</taxon>
        <taxon>Panpulmonata</taxon>
        <taxon>Sacoglossa</taxon>
        <taxon>Placobranchoidea</taxon>
        <taxon>Plakobranchidae</taxon>
        <taxon>Elysia</taxon>
    </lineage>
</organism>
<comment type="caution">
    <text evidence="1">The sequence shown here is derived from an EMBL/GenBank/DDBJ whole genome shotgun (WGS) entry which is preliminary data.</text>
</comment>
<name>A0AAE1D561_9GAST</name>
<dbReference type="AlphaFoldDB" id="A0AAE1D561"/>
<dbReference type="EMBL" id="JAWDGP010005350">
    <property type="protein sequence ID" value="KAK3757712.1"/>
    <property type="molecule type" value="Genomic_DNA"/>
</dbReference>
<keyword evidence="2" id="KW-1185">Reference proteome</keyword>
<accession>A0AAE1D561</accession>
<sequence>MPCPSVRSGYRALDTVDLPDFPQLFSLDPESMKTAPYVGFYQSHTENDALKQARYFLSGTLISRSLQRSSLFSFHFIVAVWRFPFPSVGELQRHN</sequence>
<evidence type="ECO:0000313" key="1">
    <source>
        <dbReference type="EMBL" id="KAK3757712.1"/>
    </source>
</evidence>
<proteinExistence type="predicted"/>
<reference evidence="1" key="1">
    <citation type="journal article" date="2023" name="G3 (Bethesda)">
        <title>A reference genome for the long-term kleptoplast-retaining sea slug Elysia crispata morphotype clarki.</title>
        <authorList>
            <person name="Eastman K.E."/>
            <person name="Pendleton A.L."/>
            <person name="Shaikh M.A."/>
            <person name="Suttiyut T."/>
            <person name="Ogas R."/>
            <person name="Tomko P."/>
            <person name="Gavelis G."/>
            <person name="Widhalm J.R."/>
            <person name="Wisecaver J.H."/>
        </authorList>
    </citation>
    <scope>NUCLEOTIDE SEQUENCE</scope>
    <source>
        <strain evidence="1">ECLA1</strain>
    </source>
</reference>
<gene>
    <name evidence="1" type="ORF">RRG08_062478</name>
</gene>
<evidence type="ECO:0000313" key="2">
    <source>
        <dbReference type="Proteomes" id="UP001283361"/>
    </source>
</evidence>
<protein>
    <submittedName>
        <fullName evidence="1">Uncharacterized protein</fullName>
    </submittedName>
</protein>